<organism evidence="11 12">
    <name type="scientific">Adlercreutzia equolifaciens subsp. celatus</name>
    <dbReference type="NCBI Taxonomy" id="394340"/>
    <lineage>
        <taxon>Bacteria</taxon>
        <taxon>Bacillati</taxon>
        <taxon>Actinomycetota</taxon>
        <taxon>Coriobacteriia</taxon>
        <taxon>Eggerthellales</taxon>
        <taxon>Eggerthellaceae</taxon>
        <taxon>Adlercreutzia</taxon>
    </lineage>
</organism>
<dbReference type="SFLD" id="SFLDG00002">
    <property type="entry name" value="C1.7:_P-type_atpase_like"/>
    <property type="match status" value="1"/>
</dbReference>
<dbReference type="Pfam" id="PF00122">
    <property type="entry name" value="E1-E2_ATPase"/>
    <property type="match status" value="1"/>
</dbReference>
<dbReference type="InterPro" id="IPR051014">
    <property type="entry name" value="Cation_Transport_ATPase_IB"/>
</dbReference>
<dbReference type="SUPFAM" id="SSF81660">
    <property type="entry name" value="Metal cation-transporting ATPase, ATP-binding domain N"/>
    <property type="match status" value="1"/>
</dbReference>
<keyword evidence="6 8" id="KW-1133">Transmembrane helix</keyword>
<dbReference type="NCBIfam" id="TIGR01494">
    <property type="entry name" value="ATPase_P-type"/>
    <property type="match status" value="2"/>
</dbReference>
<feature type="transmembrane region" description="Helical" evidence="8">
    <location>
        <begin position="41"/>
        <end position="64"/>
    </location>
</feature>
<dbReference type="SUPFAM" id="SSF56784">
    <property type="entry name" value="HAD-like"/>
    <property type="match status" value="1"/>
</dbReference>
<comment type="caution">
    <text evidence="11">The sequence shown here is derived from an EMBL/GenBank/DDBJ whole genome shotgun (WGS) entry which is preliminary data.</text>
</comment>
<accession>A0A369NX35</accession>
<dbReference type="PANTHER" id="PTHR48085">
    <property type="entry name" value="CADMIUM/ZINC-TRANSPORTING ATPASE HMA2-RELATED"/>
    <property type="match status" value="1"/>
</dbReference>
<keyword evidence="7 8" id="KW-0472">Membrane</keyword>
<dbReference type="PROSITE" id="PS00154">
    <property type="entry name" value="ATPASE_E1_E2"/>
    <property type="match status" value="1"/>
</dbReference>
<dbReference type="InterPro" id="IPR059000">
    <property type="entry name" value="ATPase_P-type_domA"/>
</dbReference>
<protein>
    <submittedName>
        <fullName evidence="11">Heavy metal translocating P-type ATPase</fullName>
    </submittedName>
</protein>
<keyword evidence="4 8" id="KW-0479">Metal-binding</keyword>
<evidence type="ECO:0000259" key="10">
    <source>
        <dbReference type="Pfam" id="PF00122"/>
    </source>
</evidence>
<dbReference type="AlphaFoldDB" id="A0A369NX35"/>
<feature type="region of interest" description="Disordered" evidence="9">
    <location>
        <begin position="388"/>
        <end position="424"/>
    </location>
</feature>
<dbReference type="SFLD" id="SFLDF00027">
    <property type="entry name" value="p-type_atpase"/>
    <property type="match status" value="1"/>
</dbReference>
<dbReference type="GO" id="GO:0019829">
    <property type="term" value="F:ATPase-coupled monoatomic cation transmembrane transporter activity"/>
    <property type="evidence" value="ECO:0007669"/>
    <property type="project" value="InterPro"/>
</dbReference>
<sequence>MNPKQKKLLTRIIVALVLFVIIEVAAQTGILRAAFGTPGDVYAEFALFLIPYLIAGYDVIAGALRGLVHGHALDEDFLMTVATFGAFALVLFPDTEPHMAEGAAVMLFFQVGELFQSYAVDKSRQSIADMMDIAPEYANVMEEGKLKQVDPFELAPDDEFIVMPGERIPLDGTVLTGESQIDTAALTGESVPRTARPGDEVISGCVNLTAKLVVRATKPFEDSTVSRILELVENAAEKKARTENFITRFARVYTPIVVGVAAVLAIAPPLLFGGQWSDWILRGLTFLVVSCPCALVISVPLSFFGGIGGASRLGILVKGSNYLEALGSTETVVFDKTGTLTDGTFSVTELIGAPGVSETELIDIAAAAETFSTHPIAQSVRAYRDSLTTDARPDSDNDANLAQPDSDSTTTGARPGSSSTTTAERVRDVREISGQGVEAVVDGRNVLVGNGKLMAAHDIAFTATDVPGTVLYVAADGTYLGAIVIADTVKPDAARAIADLRAAGVKKTVMLTGDRTPVARAVAAELGIDEVHAELLPQDKVAEVEALLAQTERDTNGKGKLAFVGDGINDAPVLTRADIGIAMGAMGSDAAIEAADIVLMNDDPDDIARAIHLARRTMGIVWQNIVFALGVKFAVLVLAAFGIANMWMAVFADVGVAVIAILNAMRAMNVKRYLN</sequence>
<dbReference type="Gene3D" id="2.70.150.10">
    <property type="entry name" value="Calcium-transporting ATPase, cytoplasmic transduction domain A"/>
    <property type="match status" value="1"/>
</dbReference>
<reference evidence="11 12" key="1">
    <citation type="journal article" date="2018" name="Elife">
        <title>Discovery and characterization of a prevalent human gut bacterial enzyme sufficient for the inactivation of a family of plant toxins.</title>
        <authorList>
            <person name="Koppel N."/>
            <person name="Bisanz J.E."/>
            <person name="Pandelia M.E."/>
            <person name="Turnbaugh P.J."/>
            <person name="Balskus E.P."/>
        </authorList>
    </citation>
    <scope>NUCLEOTIDE SEQUENCE [LARGE SCALE GENOMIC DNA]</scope>
    <source>
        <strain evidence="11 12">OB21 GAM 11</strain>
    </source>
</reference>
<evidence type="ECO:0000313" key="12">
    <source>
        <dbReference type="Proteomes" id="UP000253805"/>
    </source>
</evidence>
<keyword evidence="3 8" id="KW-0812">Transmembrane</keyword>
<dbReference type="SUPFAM" id="SSF81665">
    <property type="entry name" value="Calcium ATPase, transmembrane domain M"/>
    <property type="match status" value="1"/>
</dbReference>
<feature type="transmembrane region" description="Helical" evidence="8">
    <location>
        <begin position="12"/>
        <end position="35"/>
    </location>
</feature>
<feature type="domain" description="P-type ATPase A" evidence="10">
    <location>
        <begin position="134"/>
        <end position="233"/>
    </location>
</feature>
<dbReference type="InterPro" id="IPR018303">
    <property type="entry name" value="ATPase_P-typ_P_site"/>
</dbReference>
<feature type="transmembrane region" description="Helical" evidence="8">
    <location>
        <begin position="619"/>
        <end position="641"/>
    </location>
</feature>
<dbReference type="SUPFAM" id="SSF81653">
    <property type="entry name" value="Calcium ATPase, transduction domain A"/>
    <property type="match status" value="1"/>
</dbReference>
<dbReference type="InterPro" id="IPR027256">
    <property type="entry name" value="P-typ_ATPase_IB"/>
</dbReference>
<keyword evidence="8" id="KW-1003">Cell membrane</keyword>
<evidence type="ECO:0000256" key="2">
    <source>
        <dbReference type="ARBA" id="ARBA00006024"/>
    </source>
</evidence>
<dbReference type="GO" id="GO:0016887">
    <property type="term" value="F:ATP hydrolysis activity"/>
    <property type="evidence" value="ECO:0007669"/>
    <property type="project" value="InterPro"/>
</dbReference>
<dbReference type="InterPro" id="IPR036412">
    <property type="entry name" value="HAD-like_sf"/>
</dbReference>
<comment type="subcellular location">
    <subcellularLocation>
        <location evidence="1">Cell membrane</location>
        <topology evidence="1">Multi-pass membrane protein</topology>
    </subcellularLocation>
</comment>
<dbReference type="GO" id="GO:0046872">
    <property type="term" value="F:metal ion binding"/>
    <property type="evidence" value="ECO:0007669"/>
    <property type="project" value="UniProtKB-KW"/>
</dbReference>
<dbReference type="SFLD" id="SFLDS00003">
    <property type="entry name" value="Haloacid_Dehalogenase"/>
    <property type="match status" value="1"/>
</dbReference>
<feature type="transmembrane region" description="Helical" evidence="8">
    <location>
        <begin position="279"/>
        <end position="304"/>
    </location>
</feature>
<dbReference type="InterPro" id="IPR044492">
    <property type="entry name" value="P_typ_ATPase_HD_dom"/>
</dbReference>
<dbReference type="GO" id="GO:0005886">
    <property type="term" value="C:plasma membrane"/>
    <property type="evidence" value="ECO:0007669"/>
    <property type="project" value="UniProtKB-SubCell"/>
</dbReference>
<feature type="transmembrane region" description="Helical" evidence="8">
    <location>
        <begin position="647"/>
        <end position="665"/>
    </location>
</feature>
<comment type="similarity">
    <text evidence="2 8">Belongs to the cation transport ATPase (P-type) (TC 3.A.3) family. Type IB subfamily.</text>
</comment>
<dbReference type="Gene3D" id="3.40.1110.10">
    <property type="entry name" value="Calcium-transporting ATPase, cytoplasmic domain N"/>
    <property type="match status" value="1"/>
</dbReference>
<dbReference type="PRINTS" id="PR00119">
    <property type="entry name" value="CATATPASE"/>
</dbReference>
<dbReference type="Proteomes" id="UP000253805">
    <property type="component" value="Unassembled WGS sequence"/>
</dbReference>
<dbReference type="PRINTS" id="PR00941">
    <property type="entry name" value="CDATPASE"/>
</dbReference>
<dbReference type="GO" id="GO:0005524">
    <property type="term" value="F:ATP binding"/>
    <property type="evidence" value="ECO:0007669"/>
    <property type="project" value="UniProtKB-UniRule"/>
</dbReference>
<dbReference type="RefSeq" id="WP_114549290.1">
    <property type="nucleotide sequence ID" value="NZ_PPUT01000020.1"/>
</dbReference>
<keyword evidence="8" id="KW-0067">ATP-binding</keyword>
<feature type="transmembrane region" description="Helical" evidence="8">
    <location>
        <begin position="249"/>
        <end position="267"/>
    </location>
</feature>
<dbReference type="InterPro" id="IPR008250">
    <property type="entry name" value="ATPase_P-typ_transduc_dom_A_sf"/>
</dbReference>
<evidence type="ECO:0000256" key="3">
    <source>
        <dbReference type="ARBA" id="ARBA00022692"/>
    </source>
</evidence>
<keyword evidence="5" id="KW-1278">Translocase</keyword>
<dbReference type="PANTHER" id="PTHR48085:SF5">
    <property type="entry name" value="CADMIUM_ZINC-TRANSPORTING ATPASE HMA4-RELATED"/>
    <property type="match status" value="1"/>
</dbReference>
<evidence type="ECO:0000256" key="9">
    <source>
        <dbReference type="SAM" id="MobiDB-lite"/>
    </source>
</evidence>
<dbReference type="InterPro" id="IPR001757">
    <property type="entry name" value="P_typ_ATPase"/>
</dbReference>
<feature type="compositionally biased region" description="Polar residues" evidence="9">
    <location>
        <begin position="398"/>
        <end position="423"/>
    </location>
</feature>
<name>A0A369NX35_9ACTN</name>
<dbReference type="Gene3D" id="3.40.50.1000">
    <property type="entry name" value="HAD superfamily/HAD-like"/>
    <property type="match status" value="1"/>
</dbReference>
<dbReference type="InterPro" id="IPR023299">
    <property type="entry name" value="ATPase_P-typ_cyto_dom_N"/>
</dbReference>
<evidence type="ECO:0000256" key="7">
    <source>
        <dbReference type="ARBA" id="ARBA00023136"/>
    </source>
</evidence>
<evidence type="ECO:0000256" key="5">
    <source>
        <dbReference type="ARBA" id="ARBA00022967"/>
    </source>
</evidence>
<evidence type="ECO:0000256" key="1">
    <source>
        <dbReference type="ARBA" id="ARBA00004651"/>
    </source>
</evidence>
<evidence type="ECO:0000313" key="11">
    <source>
        <dbReference type="EMBL" id="RDC43385.1"/>
    </source>
</evidence>
<evidence type="ECO:0000256" key="6">
    <source>
        <dbReference type="ARBA" id="ARBA00022989"/>
    </source>
</evidence>
<dbReference type="Pfam" id="PF00702">
    <property type="entry name" value="Hydrolase"/>
    <property type="match status" value="1"/>
</dbReference>
<keyword evidence="8" id="KW-0547">Nucleotide-binding</keyword>
<dbReference type="InterPro" id="IPR023214">
    <property type="entry name" value="HAD_sf"/>
</dbReference>
<dbReference type="InterPro" id="IPR023298">
    <property type="entry name" value="ATPase_P-typ_TM_dom_sf"/>
</dbReference>
<dbReference type="NCBIfam" id="TIGR01525">
    <property type="entry name" value="ATPase-IB_hvy"/>
    <property type="match status" value="1"/>
</dbReference>
<dbReference type="GO" id="GO:0015086">
    <property type="term" value="F:cadmium ion transmembrane transporter activity"/>
    <property type="evidence" value="ECO:0007669"/>
    <property type="project" value="TreeGrafter"/>
</dbReference>
<evidence type="ECO:0000256" key="8">
    <source>
        <dbReference type="RuleBase" id="RU362081"/>
    </source>
</evidence>
<dbReference type="EMBL" id="PPUT01000020">
    <property type="protein sequence ID" value="RDC43385.1"/>
    <property type="molecule type" value="Genomic_DNA"/>
</dbReference>
<proteinExistence type="inferred from homology"/>
<evidence type="ECO:0000256" key="4">
    <source>
        <dbReference type="ARBA" id="ARBA00022723"/>
    </source>
</evidence>
<gene>
    <name evidence="11" type="ORF">C1850_08070</name>
</gene>